<dbReference type="AlphaFoldDB" id="A0A1B2EKQ0"/>
<proteinExistence type="predicted"/>
<feature type="transmembrane region" description="Helical" evidence="1">
    <location>
        <begin position="22"/>
        <end position="43"/>
    </location>
</feature>
<gene>
    <name evidence="2" type="ORF">BB934_21965</name>
</gene>
<keyword evidence="1" id="KW-0472">Membrane</keyword>
<dbReference type="EMBL" id="CP016616">
    <property type="protein sequence ID" value="ANY80564.1"/>
    <property type="molecule type" value="Genomic_DNA"/>
</dbReference>
<evidence type="ECO:0000313" key="2">
    <source>
        <dbReference type="EMBL" id="ANY80564.1"/>
    </source>
</evidence>
<accession>A0A1B2EKQ0</accession>
<name>A0A1B2EKQ0_9HYPH</name>
<reference evidence="2" key="1">
    <citation type="submission" date="2016-07" db="EMBL/GenBank/DDBJ databases">
        <title>Microvirga ossetica sp. nov. a new species of rhizobia isolated from root nodules of the legume species Vicia alpestris Steven originated from North Ossetia region in the Caucasus.</title>
        <authorList>
            <person name="Safronova V.I."/>
            <person name="Kuznetsova I.G."/>
            <person name="Sazanova A.L."/>
            <person name="Belimov A."/>
            <person name="Andronov E."/>
            <person name="Osledkin Y.S."/>
            <person name="Onishchuk O.P."/>
            <person name="Kurchak O.N."/>
            <person name="Shaposhnikov A.I."/>
            <person name="Willems A."/>
            <person name="Tikhonovich I.A."/>
        </authorList>
    </citation>
    <scope>NUCLEOTIDE SEQUENCE [LARGE SCALE GENOMIC DNA]</scope>
    <source>
        <strain evidence="2">V5/3M</strain>
    </source>
</reference>
<keyword evidence="1" id="KW-1133">Transmembrane helix</keyword>
<evidence type="ECO:0000256" key="1">
    <source>
        <dbReference type="SAM" id="Phobius"/>
    </source>
</evidence>
<dbReference type="KEGG" id="moc:BB934_21965"/>
<organism evidence="2">
    <name type="scientific">Microvirga ossetica</name>
    <dbReference type="NCBI Taxonomy" id="1882682"/>
    <lineage>
        <taxon>Bacteria</taxon>
        <taxon>Pseudomonadati</taxon>
        <taxon>Pseudomonadota</taxon>
        <taxon>Alphaproteobacteria</taxon>
        <taxon>Hyphomicrobiales</taxon>
        <taxon>Methylobacteriaceae</taxon>
        <taxon>Microvirga</taxon>
    </lineage>
</organism>
<sequence length="168" mass="17650">MPWATAQLRTPVRSWIGKCDPVSIQLLFGSGLVAKGSVLLVSVPPRSMYMKPTFPAGGSLRPIRAATHASALASTHIGSGPGEFGSSGMQVNPFVPLRTVRISPCSLATMMVAFLATAGGAASMALLMAYSSLMGFMLCWAKADEETATTQNATDARVQSRRMANLLS</sequence>
<feature type="transmembrane region" description="Helical" evidence="1">
    <location>
        <begin position="107"/>
        <end position="130"/>
    </location>
</feature>
<protein>
    <submittedName>
        <fullName evidence="2">Uncharacterized protein</fullName>
    </submittedName>
</protein>
<keyword evidence="1" id="KW-0812">Transmembrane</keyword>